<dbReference type="InParanoid" id="A0A0C3D2S6"/>
<accession>A0A0C3D2S6</accession>
<protein>
    <submittedName>
        <fullName evidence="3">Uncharacterized protein</fullName>
    </submittedName>
</protein>
<dbReference type="InterPro" id="IPR023298">
    <property type="entry name" value="ATPase_P-typ_TM_dom_sf"/>
</dbReference>
<reference evidence="3 4" key="1">
    <citation type="submission" date="2014-04" db="EMBL/GenBank/DDBJ databases">
        <authorList>
            <consortium name="DOE Joint Genome Institute"/>
            <person name="Kuo A."/>
            <person name="Kohler A."/>
            <person name="Nagy L.G."/>
            <person name="Floudas D."/>
            <person name="Copeland A."/>
            <person name="Barry K.W."/>
            <person name="Cichocki N."/>
            <person name="Veneault-Fourrey C."/>
            <person name="LaButti K."/>
            <person name="Lindquist E.A."/>
            <person name="Lipzen A."/>
            <person name="Lundell T."/>
            <person name="Morin E."/>
            <person name="Murat C."/>
            <person name="Sun H."/>
            <person name="Tunlid A."/>
            <person name="Henrissat B."/>
            <person name="Grigoriev I.V."/>
            <person name="Hibbett D.S."/>
            <person name="Martin F."/>
            <person name="Nordberg H.P."/>
            <person name="Cantor M.N."/>
            <person name="Hua S.X."/>
        </authorList>
    </citation>
    <scope>NUCLEOTIDE SEQUENCE [LARGE SCALE GENOMIC DNA]</scope>
    <source>
        <strain evidence="3 4">Foug A</strain>
    </source>
</reference>
<dbReference type="HOGENOM" id="CLU_035918_3_0_1"/>
<dbReference type="AlphaFoldDB" id="A0A0C3D2S6"/>
<dbReference type="PANTHER" id="PTHR24093">
    <property type="entry name" value="CATION TRANSPORTING ATPASE"/>
    <property type="match status" value="1"/>
</dbReference>
<keyword evidence="2" id="KW-0460">Magnesium</keyword>
<comment type="subcellular location">
    <subcellularLocation>
        <location evidence="1">Endomembrane system</location>
        <topology evidence="1">Multi-pass membrane protein</topology>
    </subcellularLocation>
</comment>
<keyword evidence="4" id="KW-1185">Reference proteome</keyword>
<dbReference type="STRING" id="1036808.A0A0C3D2S6"/>
<reference evidence="4" key="2">
    <citation type="submission" date="2015-01" db="EMBL/GenBank/DDBJ databases">
        <title>Evolutionary Origins and Diversification of the Mycorrhizal Mutualists.</title>
        <authorList>
            <consortium name="DOE Joint Genome Institute"/>
            <consortium name="Mycorrhizal Genomics Consortium"/>
            <person name="Kohler A."/>
            <person name="Kuo A."/>
            <person name="Nagy L.G."/>
            <person name="Floudas D."/>
            <person name="Copeland A."/>
            <person name="Barry K.W."/>
            <person name="Cichocki N."/>
            <person name="Veneault-Fourrey C."/>
            <person name="LaButti K."/>
            <person name="Lindquist E.A."/>
            <person name="Lipzen A."/>
            <person name="Lundell T."/>
            <person name="Morin E."/>
            <person name="Murat C."/>
            <person name="Riley R."/>
            <person name="Ohm R."/>
            <person name="Sun H."/>
            <person name="Tunlid A."/>
            <person name="Henrissat B."/>
            <person name="Grigoriev I.V."/>
            <person name="Hibbett D.S."/>
            <person name="Martin F."/>
        </authorList>
    </citation>
    <scope>NUCLEOTIDE SEQUENCE [LARGE SCALE GENOMIC DNA]</scope>
    <source>
        <strain evidence="4">Foug A</strain>
    </source>
</reference>
<gene>
    <name evidence="3" type="ORF">SCLCIDRAFT_34060</name>
</gene>
<dbReference type="InterPro" id="IPR046521">
    <property type="entry name" value="DUF6698"/>
</dbReference>
<evidence type="ECO:0000256" key="2">
    <source>
        <dbReference type="ARBA" id="ARBA00022842"/>
    </source>
</evidence>
<dbReference type="Proteomes" id="UP000053989">
    <property type="component" value="Unassembled WGS sequence"/>
</dbReference>
<name>A0A0C3D2S6_9AGAM</name>
<dbReference type="GO" id="GO:0005388">
    <property type="term" value="F:P-type calcium transporter activity"/>
    <property type="evidence" value="ECO:0007669"/>
    <property type="project" value="TreeGrafter"/>
</dbReference>
<dbReference type="OrthoDB" id="3160134at2759"/>
<evidence type="ECO:0000256" key="1">
    <source>
        <dbReference type="ARBA" id="ARBA00004127"/>
    </source>
</evidence>
<dbReference type="GO" id="GO:0012505">
    <property type="term" value="C:endomembrane system"/>
    <property type="evidence" value="ECO:0007669"/>
    <property type="project" value="UniProtKB-SubCell"/>
</dbReference>
<evidence type="ECO:0000313" key="3">
    <source>
        <dbReference type="EMBL" id="KIM50704.1"/>
    </source>
</evidence>
<evidence type="ECO:0000313" key="4">
    <source>
        <dbReference type="Proteomes" id="UP000053989"/>
    </source>
</evidence>
<dbReference type="GO" id="GO:0006874">
    <property type="term" value="P:intracellular calcium ion homeostasis"/>
    <property type="evidence" value="ECO:0007669"/>
    <property type="project" value="TreeGrafter"/>
</dbReference>
<dbReference type="PANTHER" id="PTHR24093:SF369">
    <property type="entry name" value="CALCIUM-TRANSPORTING ATPASE"/>
    <property type="match status" value="1"/>
</dbReference>
<proteinExistence type="predicted"/>
<sequence>MPTKRETLVVIAVPEGLPLAVTLAPVLTPKRMTKENLLVRVLSLCETMANMALICTDNERKEYSAFHELLQIVPGLEDRLMNSSEEEVIHIADLVQKGVNGAHADDTKGMKSAIIDWITPKGQSLNPHIPRNIKSGRRFYHERTGALLCPAGLDWNHSETRAKLVNGEIQVAGDQWPVFLYADYSYDPEDPWNGLLHSGLLVAAFKHTFTSPSLVDQEPKATRSSNARLHRIRSVMKASIAYIATQVRFSLTSAQVFSQMDLVTDSKCFYNSIDELLNDPEEKDEVNQLLTWWNRYGPISVVTPLTSSTYASLPSLHGQRVDAISKQRTCKDPAEACRKQR</sequence>
<organism evidence="3 4">
    <name type="scientific">Scleroderma citrinum Foug A</name>
    <dbReference type="NCBI Taxonomy" id="1036808"/>
    <lineage>
        <taxon>Eukaryota</taxon>
        <taxon>Fungi</taxon>
        <taxon>Dikarya</taxon>
        <taxon>Basidiomycota</taxon>
        <taxon>Agaricomycotina</taxon>
        <taxon>Agaricomycetes</taxon>
        <taxon>Agaricomycetidae</taxon>
        <taxon>Boletales</taxon>
        <taxon>Sclerodermatineae</taxon>
        <taxon>Sclerodermataceae</taxon>
        <taxon>Scleroderma</taxon>
    </lineage>
</organism>
<dbReference type="Pfam" id="PF20414">
    <property type="entry name" value="DUF6698"/>
    <property type="match status" value="1"/>
</dbReference>
<dbReference type="SUPFAM" id="SSF81665">
    <property type="entry name" value="Calcium ATPase, transmembrane domain M"/>
    <property type="match status" value="1"/>
</dbReference>
<dbReference type="GO" id="GO:0005886">
    <property type="term" value="C:plasma membrane"/>
    <property type="evidence" value="ECO:0007669"/>
    <property type="project" value="TreeGrafter"/>
</dbReference>
<dbReference type="EMBL" id="KN822346">
    <property type="protein sequence ID" value="KIM50704.1"/>
    <property type="molecule type" value="Genomic_DNA"/>
</dbReference>
<dbReference type="Gene3D" id="1.20.1110.10">
    <property type="entry name" value="Calcium-transporting ATPase, transmembrane domain"/>
    <property type="match status" value="1"/>
</dbReference>